<keyword evidence="1" id="KW-0175">Coiled coil</keyword>
<dbReference type="EMBL" id="CP034413">
    <property type="protein sequence ID" value="QCI60356.1"/>
    <property type="molecule type" value="Genomic_DNA"/>
</dbReference>
<accession>A0A4D7AX40</accession>
<evidence type="ECO:0000313" key="3">
    <source>
        <dbReference type="Proteomes" id="UP000298642"/>
    </source>
</evidence>
<reference evidence="3" key="1">
    <citation type="submission" date="2018-12" db="EMBL/GenBank/DDBJ databases">
        <title>Dusodibacter welbiota gen. nov., sp. nov., isolated from human faeces and emended description of the Oscillibacter genus.</title>
        <authorList>
            <person name="Le Roy T."/>
            <person name="Van der Smissen P."/>
            <person name="Delzenne N."/>
            <person name="Muccioli G."/>
            <person name="Collet J.F."/>
            <person name="Cani P.D."/>
        </authorList>
    </citation>
    <scope>NUCLEOTIDE SEQUENCE [LARGE SCALE GENOMIC DNA]</scope>
    <source>
        <strain evidence="3">J115</strain>
    </source>
</reference>
<proteinExistence type="predicted"/>
<feature type="coiled-coil region" evidence="1">
    <location>
        <begin position="5"/>
        <end position="39"/>
    </location>
</feature>
<sequence>MNPKYQKVLSDIEKAEKKKSEIEGQLKELYDKKTELENLEIINTVRSMVMDKDQIMVFLSSMKSGTKPAENTEVIDNA</sequence>
<evidence type="ECO:0000313" key="2">
    <source>
        <dbReference type="EMBL" id="QCI60356.1"/>
    </source>
</evidence>
<dbReference type="Pfam" id="PF14193">
    <property type="entry name" value="DUF4315"/>
    <property type="match status" value="1"/>
</dbReference>
<protein>
    <submittedName>
        <fullName evidence="2">DUF4315 family protein</fullName>
    </submittedName>
</protein>
<organism evidence="2 3">
    <name type="scientific">Dysosmobacter welbionis</name>
    <dbReference type="NCBI Taxonomy" id="2093857"/>
    <lineage>
        <taxon>Bacteria</taxon>
        <taxon>Bacillati</taxon>
        <taxon>Bacillota</taxon>
        <taxon>Clostridia</taxon>
        <taxon>Eubacteriales</taxon>
        <taxon>Oscillospiraceae</taxon>
        <taxon>Dysosmobacter</taxon>
    </lineage>
</organism>
<name>A0A4D7AX40_9FIRM</name>
<evidence type="ECO:0000256" key="1">
    <source>
        <dbReference type="SAM" id="Coils"/>
    </source>
</evidence>
<dbReference type="InterPro" id="IPR025464">
    <property type="entry name" value="DUF4315"/>
</dbReference>
<keyword evidence="3" id="KW-1185">Reference proteome</keyword>
<dbReference type="Proteomes" id="UP000298642">
    <property type="component" value="Chromosome"/>
</dbReference>
<dbReference type="KEGG" id="obj:EIO64_14990"/>
<gene>
    <name evidence="2" type="ORF">EIO64_14990</name>
</gene>
<dbReference type="RefSeq" id="WP_136891578.1">
    <property type="nucleotide sequence ID" value="NZ_CP034413.3"/>
</dbReference>
<dbReference type="AlphaFoldDB" id="A0A4D7AX40"/>